<dbReference type="EMBL" id="AE014299">
    <property type="protein sequence ID" value="AAN55686.1"/>
    <property type="molecule type" value="Genomic_DNA"/>
</dbReference>
<reference evidence="1 2" key="3">
    <citation type="journal article" date="2008" name="Appl. Environ. Microbiol.">
        <title>Identification of mobile elements and pseudogenes in the Shewanella oneidensis MR-1 genome.</title>
        <authorList>
            <person name="Romine M.F."/>
            <person name="Carlson T.S."/>
            <person name="Norbeck A.D."/>
            <person name="McCue L.A."/>
            <person name="Lipton M.S."/>
        </authorList>
    </citation>
    <scope>NUCLEOTIDE SEQUENCE [LARGE SCALE GENOMIC DNA]</scope>
    <source>
        <strain evidence="2">ATCC 700550 / JCM 31522 / CIP 106686 / LMG 19005 / NCIMB 14063 / MR-1</strain>
    </source>
</reference>
<dbReference type="Proteomes" id="UP000008186">
    <property type="component" value="Chromosome"/>
</dbReference>
<dbReference type="HOGENOM" id="CLU_2669022_0_0_6"/>
<keyword evidence="2" id="KW-1185">Reference proteome</keyword>
<accession>Q8EDT5</accession>
<dbReference type="PaxDb" id="211586-SO_2658"/>
<dbReference type="PATRIC" id="fig|211586.12.peg.2559"/>
<evidence type="ECO:0000313" key="1">
    <source>
        <dbReference type="EMBL" id="AAN55686.1"/>
    </source>
</evidence>
<name>Q8EDT5_SHEON</name>
<dbReference type="OrthoDB" id="9927006at2"/>
<dbReference type="STRING" id="211586.SO_2658"/>
<protein>
    <submittedName>
        <fullName evidence="1">Mu phage uncharacterized protein</fullName>
    </submittedName>
</protein>
<organism evidence="1 2">
    <name type="scientific">Shewanella oneidensis (strain ATCC 700550 / JCM 31522 / CIP 106686 / LMG 19005 / NCIMB 14063 / MR-1)</name>
    <dbReference type="NCBI Taxonomy" id="211586"/>
    <lineage>
        <taxon>Bacteria</taxon>
        <taxon>Pseudomonadati</taxon>
        <taxon>Pseudomonadota</taxon>
        <taxon>Gammaproteobacteria</taxon>
        <taxon>Alteromonadales</taxon>
        <taxon>Shewanellaceae</taxon>
        <taxon>Shewanella</taxon>
    </lineage>
</organism>
<proteinExistence type="predicted"/>
<sequence>MQALAQNGATKTVIFKGKAIEVDLIITNRHGKPFAFDRVAVEVRGGFCLDQMRDDEIIVAPGLIYREMHREVKEA</sequence>
<dbReference type="RefSeq" id="WP_011072603.1">
    <property type="nucleotide sequence ID" value="NC_004347.2"/>
</dbReference>
<dbReference type="KEGG" id="son:SO_2658"/>
<dbReference type="AlphaFoldDB" id="Q8EDT5"/>
<reference evidence="1 2" key="1">
    <citation type="journal article" date="2002" name="Nat. Biotechnol.">
        <title>Genome sequence of the dissimilatory metal ion-reducing bacterium Shewanella oneidensis.</title>
        <authorList>
            <person name="Heidelberg J.F."/>
            <person name="Paulsen I.T."/>
            <person name="Nelson K.E."/>
            <person name="Gaidos E.J."/>
            <person name="Nelson W.C."/>
            <person name="Read T.D."/>
            <person name="Eisen J.A."/>
            <person name="Seshadri R."/>
            <person name="Ward N."/>
            <person name="Methe B."/>
            <person name="Clayton R.A."/>
            <person name="Meyer T."/>
            <person name="Tsapin A."/>
            <person name="Scott J."/>
            <person name="Beanan M."/>
            <person name="Brinkac L."/>
            <person name="Daugherty S."/>
            <person name="DeBoy R.T."/>
            <person name="Dodson R.J."/>
            <person name="Durkin A.S."/>
            <person name="Haft D.H."/>
            <person name="Kolonay J.F."/>
            <person name="Madupu R."/>
            <person name="Peterson J.D."/>
            <person name="Umayam L.A."/>
            <person name="White O."/>
            <person name="Wolf A.M."/>
            <person name="Vamathevan J."/>
            <person name="Weidman J."/>
            <person name="Impraim M."/>
            <person name="Lee K."/>
            <person name="Berry K."/>
            <person name="Lee C."/>
            <person name="Mueller J."/>
            <person name="Khouri H."/>
            <person name="Gill J."/>
            <person name="Utterback T.R."/>
            <person name="McDonald L.A."/>
            <person name="Feldblyum T.V."/>
            <person name="Smith H.O."/>
            <person name="Venter J.C."/>
            <person name="Nealson K.H."/>
            <person name="Fraser C.M."/>
        </authorList>
    </citation>
    <scope>NUCLEOTIDE SEQUENCE [LARGE SCALE GENOMIC DNA]</scope>
    <source>
        <strain evidence="2">ATCC 700550 / JCM 31522 / CIP 106686 / LMG 19005 / NCIMB 14063 / MR-1</strain>
    </source>
</reference>
<dbReference type="BioCyc" id="SONE211586:G1GMP-2441-MONOMER"/>
<reference evidence="1 2" key="4">
    <citation type="journal article" date="2011" name="BMC Genomics">
        <title>Genome-wide protein localization prediction strategies for gram negative bacteria.</title>
        <authorList>
            <person name="Romine M.F."/>
        </authorList>
    </citation>
    <scope>NUCLEOTIDE SEQUENCE [LARGE SCALE GENOMIC DNA]</scope>
    <source>
        <strain evidence="2">ATCC 700550 / JCM 31522 / CIP 106686 / LMG 19005 / NCIMB 14063 / MR-1</strain>
    </source>
</reference>
<reference evidence="1 2" key="2">
    <citation type="journal article" date="2005" name="Proteomics">
        <title>Global detection and characterization of hypothetical proteins in Shewanella oneidensis MR-1 using LC-MS based proteomics.</title>
        <authorList>
            <person name="Elias D.A."/>
            <person name="Monroe M.E."/>
            <person name="Marshall M.J."/>
            <person name="Romine M.F."/>
            <person name="Belieav A.S."/>
            <person name="Fredrickson J.K."/>
            <person name="Anderson G.A."/>
            <person name="Smith R.D."/>
            <person name="Lipton M.S."/>
        </authorList>
    </citation>
    <scope>NUCLEOTIDE SEQUENCE [LARGE SCALE GENOMIC DNA]</scope>
    <source>
        <strain evidence="2">ATCC 700550 / JCM 31522 / CIP 106686 / LMG 19005 / NCIMB 14063 / MR-1</strain>
    </source>
</reference>
<gene>
    <name evidence="1" type="ordered locus">SO_2658</name>
</gene>
<evidence type="ECO:0000313" key="2">
    <source>
        <dbReference type="Proteomes" id="UP000008186"/>
    </source>
</evidence>